<dbReference type="Proteomes" id="UP000837857">
    <property type="component" value="Chromosome 13"/>
</dbReference>
<gene>
    <name evidence="1" type="ORF">IPOD504_LOCUS2948</name>
</gene>
<evidence type="ECO:0000313" key="2">
    <source>
        <dbReference type="Proteomes" id="UP000837857"/>
    </source>
</evidence>
<keyword evidence="2" id="KW-1185">Reference proteome</keyword>
<accession>A0ABN8HXR9</accession>
<evidence type="ECO:0000313" key="1">
    <source>
        <dbReference type="EMBL" id="CAH2041158.1"/>
    </source>
</evidence>
<organism evidence="1 2">
    <name type="scientific">Iphiclides podalirius</name>
    <name type="common">scarce swallowtail</name>
    <dbReference type="NCBI Taxonomy" id="110791"/>
    <lineage>
        <taxon>Eukaryota</taxon>
        <taxon>Metazoa</taxon>
        <taxon>Ecdysozoa</taxon>
        <taxon>Arthropoda</taxon>
        <taxon>Hexapoda</taxon>
        <taxon>Insecta</taxon>
        <taxon>Pterygota</taxon>
        <taxon>Neoptera</taxon>
        <taxon>Endopterygota</taxon>
        <taxon>Lepidoptera</taxon>
        <taxon>Glossata</taxon>
        <taxon>Ditrysia</taxon>
        <taxon>Papilionoidea</taxon>
        <taxon>Papilionidae</taxon>
        <taxon>Papilioninae</taxon>
        <taxon>Iphiclides</taxon>
    </lineage>
</organism>
<name>A0ABN8HXR9_9NEOP</name>
<reference evidence="1" key="1">
    <citation type="submission" date="2022-03" db="EMBL/GenBank/DDBJ databases">
        <authorList>
            <person name="Martin H S."/>
        </authorList>
    </citation>
    <scope>NUCLEOTIDE SEQUENCE</scope>
</reference>
<dbReference type="EMBL" id="OW152825">
    <property type="protein sequence ID" value="CAH2041158.1"/>
    <property type="molecule type" value="Genomic_DNA"/>
</dbReference>
<feature type="non-terminal residue" evidence="1">
    <location>
        <position position="103"/>
    </location>
</feature>
<proteinExistence type="predicted"/>
<sequence length="103" mass="12581">MSRNACHIQRLRGGVRSHRSFRPNNYSLHNFALNRRREVWRRIVRGRYERFRRDSAYPSRFVRARPLCDFTVRYGHVLGDRRRPRLRTTSTAYAMYAIDVYVY</sequence>
<protein>
    <submittedName>
        <fullName evidence="1">Uncharacterized protein</fullName>
    </submittedName>
</protein>